<protein>
    <recommendedName>
        <fullName evidence="3">Lipocalin-like domain-containing protein</fullName>
    </recommendedName>
</protein>
<sequence>MKRNLTVLVLLLVFAISGCKKEAIEFQKDFDKSFKTWLDFKASASNNYKYQLVTNSWSGSSTQTTITVKDGKVVQREYISKTVKQPGNVITIHEDWVENGQELYSHKNYGAILTLDEIYEKAKTELLIKRDDAEVSFESKNNGMISSCGYVPKNCADDCFSGFSISFIERIK</sequence>
<dbReference type="PROSITE" id="PS51257">
    <property type="entry name" value="PROKAR_LIPOPROTEIN"/>
    <property type="match status" value="1"/>
</dbReference>
<evidence type="ECO:0000313" key="1">
    <source>
        <dbReference type="EMBL" id="GAA3974407.1"/>
    </source>
</evidence>
<dbReference type="Proteomes" id="UP001501081">
    <property type="component" value="Unassembled WGS sequence"/>
</dbReference>
<accession>A0ABP7Q0B4</accession>
<name>A0ABP7Q0B4_9SPHI</name>
<keyword evidence="2" id="KW-1185">Reference proteome</keyword>
<dbReference type="RefSeq" id="WP_344768113.1">
    <property type="nucleotide sequence ID" value="NZ_BAABAK010000015.1"/>
</dbReference>
<comment type="caution">
    <text evidence="1">The sequence shown here is derived from an EMBL/GenBank/DDBJ whole genome shotgun (WGS) entry which is preliminary data.</text>
</comment>
<evidence type="ECO:0000313" key="2">
    <source>
        <dbReference type="Proteomes" id="UP001501081"/>
    </source>
</evidence>
<reference evidence="2" key="1">
    <citation type="journal article" date="2019" name="Int. J. Syst. Evol. Microbiol.">
        <title>The Global Catalogue of Microorganisms (GCM) 10K type strain sequencing project: providing services to taxonomists for standard genome sequencing and annotation.</title>
        <authorList>
            <consortium name="The Broad Institute Genomics Platform"/>
            <consortium name="The Broad Institute Genome Sequencing Center for Infectious Disease"/>
            <person name="Wu L."/>
            <person name="Ma J."/>
        </authorList>
    </citation>
    <scope>NUCLEOTIDE SEQUENCE [LARGE SCALE GENOMIC DNA]</scope>
    <source>
        <strain evidence="2">JCM 17338</strain>
    </source>
</reference>
<gene>
    <name evidence="1" type="ORF">GCM10022246_28480</name>
</gene>
<proteinExistence type="predicted"/>
<evidence type="ECO:0008006" key="3">
    <source>
        <dbReference type="Google" id="ProtNLM"/>
    </source>
</evidence>
<dbReference type="EMBL" id="BAABAK010000015">
    <property type="protein sequence ID" value="GAA3974407.1"/>
    <property type="molecule type" value="Genomic_DNA"/>
</dbReference>
<organism evidence="1 2">
    <name type="scientific">Pedobacter ginsengiterrae</name>
    <dbReference type="NCBI Taxonomy" id="871696"/>
    <lineage>
        <taxon>Bacteria</taxon>
        <taxon>Pseudomonadati</taxon>
        <taxon>Bacteroidota</taxon>
        <taxon>Sphingobacteriia</taxon>
        <taxon>Sphingobacteriales</taxon>
        <taxon>Sphingobacteriaceae</taxon>
        <taxon>Pedobacter</taxon>
    </lineage>
</organism>